<dbReference type="SMART" id="SM00530">
    <property type="entry name" value="HTH_XRE"/>
    <property type="match status" value="1"/>
</dbReference>
<reference evidence="7 8" key="1">
    <citation type="submission" date="2016-12" db="EMBL/GenBank/DDBJ databases">
        <title>Trade-off between light-utilization and light-protection in marine flavobacteria.</title>
        <authorList>
            <person name="Kumagai Y."/>
            <person name="Yoshizawa S."/>
            <person name="Kogure K."/>
            <person name="Iwasaki W."/>
        </authorList>
    </citation>
    <scope>NUCLEOTIDE SEQUENCE [LARGE SCALE GENOMIC DNA]</scope>
    <source>
        <strain evidence="7 8">NBRC 108759</strain>
    </source>
</reference>
<dbReference type="Gene3D" id="1.10.260.40">
    <property type="entry name" value="lambda repressor-like DNA-binding domains"/>
    <property type="match status" value="1"/>
</dbReference>
<evidence type="ECO:0000313" key="8">
    <source>
        <dbReference type="Proteomes" id="UP000238882"/>
    </source>
</evidence>
<proteinExistence type="predicted"/>
<protein>
    <recommendedName>
        <fullName evidence="6">HTH cro/C1-type domain-containing protein</fullName>
    </recommendedName>
</protein>
<keyword evidence="3 5" id="KW-1133">Transmembrane helix</keyword>
<keyword evidence="4 5" id="KW-0472">Membrane</keyword>
<gene>
    <name evidence="7" type="ORF">BTO18_05125</name>
</gene>
<feature type="domain" description="HTH cro/C1-type" evidence="6">
    <location>
        <begin position="4"/>
        <end position="58"/>
    </location>
</feature>
<sequence length="186" mass="21438">MSIIKNIREKSGFTQAALAKKTGLSLRTIQRLEATNKEPKGHSLKVLSEAFNMKPVFLQNQFISNQSTKESEITTIKFINLSILTFLGIPFGNIIFPIILWRKHHKSEFVNEIGKRVVNFQIIWSIILCFSLCVSPFISRKFFPNSAIILYVLFAMYAFNVVVVFYTARKLKRNNFDFLNTPLQLV</sequence>
<dbReference type="InterPro" id="IPR010982">
    <property type="entry name" value="Lambda_DNA-bd_dom_sf"/>
</dbReference>
<feature type="transmembrane region" description="Helical" evidence="5">
    <location>
        <begin position="78"/>
        <end position="101"/>
    </location>
</feature>
<name>A0A2S7WMC5_9FLAO</name>
<dbReference type="Proteomes" id="UP000238882">
    <property type="component" value="Unassembled WGS sequence"/>
</dbReference>
<evidence type="ECO:0000256" key="3">
    <source>
        <dbReference type="ARBA" id="ARBA00022989"/>
    </source>
</evidence>
<dbReference type="InterPro" id="IPR001387">
    <property type="entry name" value="Cro/C1-type_HTH"/>
</dbReference>
<feature type="transmembrane region" description="Helical" evidence="5">
    <location>
        <begin position="122"/>
        <end position="142"/>
    </location>
</feature>
<keyword evidence="8" id="KW-1185">Reference proteome</keyword>
<evidence type="ECO:0000256" key="5">
    <source>
        <dbReference type="SAM" id="Phobius"/>
    </source>
</evidence>
<evidence type="ECO:0000256" key="4">
    <source>
        <dbReference type="ARBA" id="ARBA00023136"/>
    </source>
</evidence>
<evidence type="ECO:0000259" key="6">
    <source>
        <dbReference type="PROSITE" id="PS50943"/>
    </source>
</evidence>
<dbReference type="RefSeq" id="WP_211295572.1">
    <property type="nucleotide sequence ID" value="NZ_MSCN01000001.1"/>
</dbReference>
<dbReference type="AlphaFoldDB" id="A0A2S7WMC5"/>
<feature type="transmembrane region" description="Helical" evidence="5">
    <location>
        <begin position="148"/>
        <end position="168"/>
    </location>
</feature>
<dbReference type="CDD" id="cd00093">
    <property type="entry name" value="HTH_XRE"/>
    <property type="match status" value="1"/>
</dbReference>
<organism evidence="7 8">
    <name type="scientific">Polaribacter porphyrae</name>
    <dbReference type="NCBI Taxonomy" id="1137780"/>
    <lineage>
        <taxon>Bacteria</taxon>
        <taxon>Pseudomonadati</taxon>
        <taxon>Bacteroidota</taxon>
        <taxon>Flavobacteriia</taxon>
        <taxon>Flavobacteriales</taxon>
        <taxon>Flavobacteriaceae</taxon>
    </lineage>
</organism>
<dbReference type="SUPFAM" id="SSF47413">
    <property type="entry name" value="lambda repressor-like DNA-binding domains"/>
    <property type="match status" value="1"/>
</dbReference>
<accession>A0A2S7WMC5</accession>
<dbReference type="EMBL" id="MSCN01000001">
    <property type="protein sequence ID" value="PQJ78606.1"/>
    <property type="molecule type" value="Genomic_DNA"/>
</dbReference>
<evidence type="ECO:0000313" key="7">
    <source>
        <dbReference type="EMBL" id="PQJ78606.1"/>
    </source>
</evidence>
<comment type="caution">
    <text evidence="7">The sequence shown here is derived from an EMBL/GenBank/DDBJ whole genome shotgun (WGS) entry which is preliminary data.</text>
</comment>
<dbReference type="Pfam" id="PF01381">
    <property type="entry name" value="HTH_3"/>
    <property type="match status" value="1"/>
</dbReference>
<evidence type="ECO:0000256" key="1">
    <source>
        <dbReference type="ARBA" id="ARBA00004141"/>
    </source>
</evidence>
<dbReference type="PROSITE" id="PS50943">
    <property type="entry name" value="HTH_CROC1"/>
    <property type="match status" value="1"/>
</dbReference>
<comment type="subcellular location">
    <subcellularLocation>
        <location evidence="1">Membrane</location>
        <topology evidence="1">Multi-pass membrane protein</topology>
    </subcellularLocation>
</comment>
<keyword evidence="2 5" id="KW-0812">Transmembrane</keyword>
<dbReference type="Pfam" id="PF09685">
    <property type="entry name" value="MamF_MmsF"/>
    <property type="match status" value="1"/>
</dbReference>
<dbReference type="InterPro" id="IPR019109">
    <property type="entry name" value="MamF_MmsF"/>
</dbReference>
<evidence type="ECO:0000256" key="2">
    <source>
        <dbReference type="ARBA" id="ARBA00022692"/>
    </source>
</evidence>
<dbReference type="GO" id="GO:0003677">
    <property type="term" value="F:DNA binding"/>
    <property type="evidence" value="ECO:0007669"/>
    <property type="project" value="InterPro"/>
</dbReference>